<comment type="caution">
    <text evidence="13">The sequence shown here is derived from an EMBL/GenBank/DDBJ whole genome shotgun (WGS) entry which is preliminary data.</text>
</comment>
<evidence type="ECO:0000313" key="13">
    <source>
        <dbReference type="EMBL" id="RLP81039.1"/>
    </source>
</evidence>
<dbReference type="InterPro" id="IPR035965">
    <property type="entry name" value="PAS-like_dom_sf"/>
</dbReference>
<feature type="region of interest" description="Disordered" evidence="10">
    <location>
        <begin position="467"/>
        <end position="489"/>
    </location>
</feature>
<dbReference type="Gene3D" id="3.40.50.2300">
    <property type="match status" value="2"/>
</dbReference>
<dbReference type="PROSITE" id="PS50112">
    <property type="entry name" value="PAS"/>
    <property type="match status" value="1"/>
</dbReference>
<dbReference type="SMART" id="SM00448">
    <property type="entry name" value="REC"/>
    <property type="match status" value="2"/>
</dbReference>
<dbReference type="Pfam" id="PF00072">
    <property type="entry name" value="Response_reg"/>
    <property type="match status" value="1"/>
</dbReference>
<feature type="domain" description="PAS" evidence="12">
    <location>
        <begin position="151"/>
        <end position="196"/>
    </location>
</feature>
<dbReference type="PANTHER" id="PTHR41523:SF8">
    <property type="entry name" value="ETHYLENE RESPONSE SENSOR PROTEIN"/>
    <property type="match status" value="1"/>
</dbReference>
<feature type="domain" description="Response regulatory" evidence="11">
    <location>
        <begin position="8"/>
        <end position="125"/>
    </location>
</feature>
<protein>
    <recommendedName>
        <fullName evidence="3">Blue-light-activated histidine kinase</fullName>
        <ecNumber evidence="2">2.7.13.3</ecNumber>
    </recommendedName>
</protein>
<dbReference type="SUPFAM" id="SSF55874">
    <property type="entry name" value="ATPase domain of HSP90 chaperone/DNA topoisomerase II/histidine kinase"/>
    <property type="match status" value="1"/>
</dbReference>
<name>A0A3L7AKV6_9HYPH</name>
<evidence type="ECO:0000256" key="10">
    <source>
        <dbReference type="SAM" id="MobiDB-lite"/>
    </source>
</evidence>
<evidence type="ECO:0000256" key="6">
    <source>
        <dbReference type="ARBA" id="ARBA00022741"/>
    </source>
</evidence>
<dbReference type="InterPro" id="IPR011102">
    <property type="entry name" value="Sig_transdc_His_kinase_HWE"/>
</dbReference>
<dbReference type="InterPro" id="IPR011006">
    <property type="entry name" value="CheY-like_superfamily"/>
</dbReference>
<dbReference type="OrthoDB" id="7991996at2"/>
<dbReference type="Gene3D" id="3.30.450.20">
    <property type="entry name" value="PAS domain"/>
    <property type="match status" value="1"/>
</dbReference>
<evidence type="ECO:0000256" key="1">
    <source>
        <dbReference type="ARBA" id="ARBA00000085"/>
    </source>
</evidence>
<dbReference type="SMART" id="SM00091">
    <property type="entry name" value="PAS"/>
    <property type="match status" value="1"/>
</dbReference>
<reference evidence="13 14" key="1">
    <citation type="submission" date="2018-10" db="EMBL/GenBank/DDBJ databases">
        <title>Xanthobacter tagetidis genome sequencing and assembly.</title>
        <authorList>
            <person name="Maclea K.S."/>
            <person name="Goen A.E."/>
            <person name="Fatima S.A."/>
        </authorList>
    </citation>
    <scope>NUCLEOTIDE SEQUENCE [LARGE SCALE GENOMIC DNA]</scope>
    <source>
        <strain evidence="13 14">ATCC 700314</strain>
    </source>
</reference>
<evidence type="ECO:0000256" key="3">
    <source>
        <dbReference type="ARBA" id="ARBA00021740"/>
    </source>
</evidence>
<dbReference type="InterPro" id="IPR036890">
    <property type="entry name" value="HATPase_C_sf"/>
</dbReference>
<evidence type="ECO:0000259" key="12">
    <source>
        <dbReference type="PROSITE" id="PS50112"/>
    </source>
</evidence>
<evidence type="ECO:0000256" key="8">
    <source>
        <dbReference type="ARBA" id="ARBA00022840"/>
    </source>
</evidence>
<dbReference type="InterPro" id="IPR013656">
    <property type="entry name" value="PAS_4"/>
</dbReference>
<evidence type="ECO:0000256" key="2">
    <source>
        <dbReference type="ARBA" id="ARBA00012438"/>
    </source>
</evidence>
<evidence type="ECO:0000256" key="5">
    <source>
        <dbReference type="ARBA" id="ARBA00022679"/>
    </source>
</evidence>
<dbReference type="Pfam" id="PF08448">
    <property type="entry name" value="PAS_4"/>
    <property type="match status" value="1"/>
</dbReference>
<dbReference type="SMART" id="SM00911">
    <property type="entry name" value="HWE_HK"/>
    <property type="match status" value="1"/>
</dbReference>
<proteinExistence type="predicted"/>
<dbReference type="PANTHER" id="PTHR41523">
    <property type="entry name" value="TWO-COMPONENT SYSTEM SENSOR PROTEIN"/>
    <property type="match status" value="1"/>
</dbReference>
<dbReference type="GO" id="GO:0004673">
    <property type="term" value="F:protein histidine kinase activity"/>
    <property type="evidence" value="ECO:0007669"/>
    <property type="project" value="UniProtKB-EC"/>
</dbReference>
<dbReference type="RefSeq" id="WP_121621891.1">
    <property type="nucleotide sequence ID" value="NZ_JACIIW010000003.1"/>
</dbReference>
<dbReference type="PROSITE" id="PS50110">
    <property type="entry name" value="RESPONSE_REGULATORY"/>
    <property type="match status" value="2"/>
</dbReference>
<dbReference type="SUPFAM" id="SSF52172">
    <property type="entry name" value="CheY-like"/>
    <property type="match status" value="2"/>
</dbReference>
<dbReference type="NCBIfam" id="TIGR00229">
    <property type="entry name" value="sensory_box"/>
    <property type="match status" value="1"/>
</dbReference>
<dbReference type="GO" id="GO:0000160">
    <property type="term" value="P:phosphorelay signal transduction system"/>
    <property type="evidence" value="ECO:0007669"/>
    <property type="project" value="InterPro"/>
</dbReference>
<dbReference type="GO" id="GO:0005524">
    <property type="term" value="F:ATP binding"/>
    <property type="evidence" value="ECO:0007669"/>
    <property type="project" value="UniProtKB-KW"/>
</dbReference>
<keyword evidence="5" id="KW-0808">Transferase</keyword>
<dbReference type="Gene3D" id="3.30.565.10">
    <property type="entry name" value="Histidine kinase-like ATPase, C-terminal domain"/>
    <property type="match status" value="1"/>
</dbReference>
<dbReference type="SUPFAM" id="SSF55785">
    <property type="entry name" value="PYP-like sensor domain (PAS domain)"/>
    <property type="match status" value="1"/>
</dbReference>
<comment type="catalytic activity">
    <reaction evidence="1">
        <text>ATP + protein L-histidine = ADP + protein N-phospho-L-histidine.</text>
        <dbReference type="EC" id="2.7.13.3"/>
    </reaction>
</comment>
<evidence type="ECO:0000313" key="14">
    <source>
        <dbReference type="Proteomes" id="UP000269692"/>
    </source>
</evidence>
<keyword evidence="7" id="KW-0418">Kinase</keyword>
<sequence>MSSPEPIKFLIVDDLETNRIALEALLRRDGLELHMASSGAEALELLLRHDFALLLLDVQMPEMDGFELAEILRGTERTSAIPIIFLTAVATDEHRRFRGYETGAVDYLLKPVDPLMLRTKANVFYELGRQRQDLARQRDELRRSADLLSVALERLQAHRDNSPLAVVEFDAEQRIAIWSKGAERMFGFPARDMIGRPLAETGWISNADAAAIAGMATELAASRSPRVVHHAAAQRADGTRAECEWCLSVLLDRNGQTASLNAQILDITERRHAEDTQRLLIGELNHRVKNTLATVQAIATQTLRHAADGAEFASTFSSRIQALSRAHSLLSSCGWHGASVSDLIDDQLRLGAFDPERMSAFGPDVMLPPQLALHLAMIVHELGTNATKYGAFSCESGRVDISWRVEDGRLAFDWLESGAPAPKAFSRRGFGTTLVEQGARAEGGDARLSIGPSGISWHIRLPLPRDAAPATLQPQPKTEEPPQAEPPARAGRRLAGCRFVVIEDEPLVALELASVLEDAGAQIVGHAGTCAQALEIIESVPLDGAFLDGNLRGEPVGEVAEALARRKVPFLFVSGYDRANLPSAFGSVAVLQKPFLHHDLLDAAAQLFPRARGVA</sequence>
<keyword evidence="14" id="KW-1185">Reference proteome</keyword>
<keyword evidence="6" id="KW-0547">Nucleotide-binding</keyword>
<dbReference type="Proteomes" id="UP000269692">
    <property type="component" value="Unassembled WGS sequence"/>
</dbReference>
<evidence type="ECO:0000259" key="11">
    <source>
        <dbReference type="PROSITE" id="PS50110"/>
    </source>
</evidence>
<gene>
    <name evidence="13" type="ORF">D9R14_03320</name>
</gene>
<dbReference type="InterPro" id="IPR001789">
    <property type="entry name" value="Sig_transdc_resp-reg_receiver"/>
</dbReference>
<dbReference type="CDD" id="cd00130">
    <property type="entry name" value="PAS"/>
    <property type="match status" value="1"/>
</dbReference>
<keyword evidence="8" id="KW-0067">ATP-binding</keyword>
<accession>A0A3L7AKV6</accession>
<evidence type="ECO:0000256" key="9">
    <source>
        <dbReference type="PROSITE-ProRule" id="PRU00169"/>
    </source>
</evidence>
<dbReference type="Pfam" id="PF07536">
    <property type="entry name" value="HWE_HK"/>
    <property type="match status" value="1"/>
</dbReference>
<evidence type="ECO:0000256" key="7">
    <source>
        <dbReference type="ARBA" id="ARBA00022777"/>
    </source>
</evidence>
<dbReference type="EC" id="2.7.13.3" evidence="2"/>
<dbReference type="EMBL" id="RCTF01000002">
    <property type="protein sequence ID" value="RLP81039.1"/>
    <property type="molecule type" value="Genomic_DNA"/>
</dbReference>
<organism evidence="13 14">
    <name type="scientific">Xanthobacter tagetidis</name>
    <dbReference type="NCBI Taxonomy" id="60216"/>
    <lineage>
        <taxon>Bacteria</taxon>
        <taxon>Pseudomonadati</taxon>
        <taxon>Pseudomonadota</taxon>
        <taxon>Alphaproteobacteria</taxon>
        <taxon>Hyphomicrobiales</taxon>
        <taxon>Xanthobacteraceae</taxon>
        <taxon>Xanthobacter</taxon>
    </lineage>
</organism>
<feature type="modified residue" description="4-aspartylphosphate" evidence="9">
    <location>
        <position position="57"/>
    </location>
</feature>
<keyword evidence="4 9" id="KW-0597">Phosphoprotein</keyword>
<dbReference type="AlphaFoldDB" id="A0A3L7AKV6"/>
<feature type="domain" description="Response regulatory" evidence="11">
    <location>
        <begin position="498"/>
        <end position="608"/>
    </location>
</feature>
<dbReference type="InterPro" id="IPR000014">
    <property type="entry name" value="PAS"/>
</dbReference>
<evidence type="ECO:0000256" key="4">
    <source>
        <dbReference type="ARBA" id="ARBA00022553"/>
    </source>
</evidence>
<feature type="modified residue" description="4-aspartylphosphate" evidence="9">
    <location>
        <position position="548"/>
    </location>
</feature>